<accession>A0ABW6A7Q4</accession>
<dbReference type="EMBL" id="JBHUOZ010000003">
    <property type="protein sequence ID" value="MFD2921404.1"/>
    <property type="molecule type" value="Genomic_DNA"/>
</dbReference>
<feature type="chain" id="PRO_5045537402" evidence="1">
    <location>
        <begin position="23"/>
        <end position="217"/>
    </location>
</feature>
<feature type="domain" description="Outer membrane protein beta-barrel" evidence="2">
    <location>
        <begin position="22"/>
        <end position="186"/>
    </location>
</feature>
<organism evidence="3 4">
    <name type="scientific">Terrimonas rubra</name>
    <dbReference type="NCBI Taxonomy" id="1035890"/>
    <lineage>
        <taxon>Bacteria</taxon>
        <taxon>Pseudomonadati</taxon>
        <taxon>Bacteroidota</taxon>
        <taxon>Chitinophagia</taxon>
        <taxon>Chitinophagales</taxon>
        <taxon>Chitinophagaceae</taxon>
        <taxon>Terrimonas</taxon>
    </lineage>
</organism>
<dbReference type="InterPro" id="IPR025665">
    <property type="entry name" value="Beta-barrel_OMP_2"/>
</dbReference>
<sequence>MKQLFVAALALISFTTVNQAQAQKGLSLSVKGAPQLSWMHNEDDNDDNSLDMKPMPSASFGVGIGYGFTKNLGIQLDGLYAIQGRKFETNNNDLYQQVHYIKVAPMFTYTSPSIGIVSFTGKIGPQVSFLTSSKLTDDDGDKVMGNMNSLYEKVTFGGVSNLGAQFQLTKKLFLTSGVRFDMDFTNAENEDHISYPSNRATTLNSSLGLELGVKFQL</sequence>
<protein>
    <submittedName>
        <fullName evidence="3">Outer membrane beta-barrel protein</fullName>
    </submittedName>
</protein>
<evidence type="ECO:0000259" key="2">
    <source>
        <dbReference type="Pfam" id="PF13568"/>
    </source>
</evidence>
<keyword evidence="1" id="KW-0732">Signal</keyword>
<evidence type="ECO:0000313" key="4">
    <source>
        <dbReference type="Proteomes" id="UP001597511"/>
    </source>
</evidence>
<gene>
    <name evidence="3" type="ORF">ACFS6H_16880</name>
</gene>
<reference evidence="4" key="1">
    <citation type="journal article" date="2019" name="Int. J. Syst. Evol. Microbiol.">
        <title>The Global Catalogue of Microorganisms (GCM) 10K type strain sequencing project: providing services to taxonomists for standard genome sequencing and annotation.</title>
        <authorList>
            <consortium name="The Broad Institute Genomics Platform"/>
            <consortium name="The Broad Institute Genome Sequencing Center for Infectious Disease"/>
            <person name="Wu L."/>
            <person name="Ma J."/>
        </authorList>
    </citation>
    <scope>NUCLEOTIDE SEQUENCE [LARGE SCALE GENOMIC DNA]</scope>
    <source>
        <strain evidence="4">KCTC 23299</strain>
    </source>
</reference>
<proteinExistence type="predicted"/>
<dbReference type="Gene3D" id="2.40.160.20">
    <property type="match status" value="1"/>
</dbReference>
<dbReference type="Pfam" id="PF13568">
    <property type="entry name" value="OMP_b-brl_2"/>
    <property type="match status" value="1"/>
</dbReference>
<dbReference type="InterPro" id="IPR011250">
    <property type="entry name" value="OMP/PagP_B-barrel"/>
</dbReference>
<evidence type="ECO:0000256" key="1">
    <source>
        <dbReference type="SAM" id="SignalP"/>
    </source>
</evidence>
<keyword evidence="4" id="KW-1185">Reference proteome</keyword>
<comment type="caution">
    <text evidence="3">The sequence shown here is derived from an EMBL/GenBank/DDBJ whole genome shotgun (WGS) entry which is preliminary data.</text>
</comment>
<dbReference type="RefSeq" id="WP_386101640.1">
    <property type="nucleotide sequence ID" value="NZ_JBHUOZ010000003.1"/>
</dbReference>
<name>A0ABW6A7Q4_9BACT</name>
<dbReference type="Proteomes" id="UP001597511">
    <property type="component" value="Unassembled WGS sequence"/>
</dbReference>
<dbReference type="SUPFAM" id="SSF56925">
    <property type="entry name" value="OMPA-like"/>
    <property type="match status" value="1"/>
</dbReference>
<evidence type="ECO:0000313" key="3">
    <source>
        <dbReference type="EMBL" id="MFD2921404.1"/>
    </source>
</evidence>
<feature type="signal peptide" evidence="1">
    <location>
        <begin position="1"/>
        <end position="22"/>
    </location>
</feature>